<evidence type="ECO:0008006" key="4">
    <source>
        <dbReference type="Google" id="ProtNLM"/>
    </source>
</evidence>
<name>A0AAW1V401_9CUCU</name>
<dbReference type="Proteomes" id="UP001431783">
    <property type="component" value="Unassembled WGS sequence"/>
</dbReference>
<evidence type="ECO:0000313" key="3">
    <source>
        <dbReference type="Proteomes" id="UP001431783"/>
    </source>
</evidence>
<gene>
    <name evidence="2" type="ORF">WA026_000378</name>
</gene>
<evidence type="ECO:0000256" key="1">
    <source>
        <dbReference type="SAM" id="MobiDB-lite"/>
    </source>
</evidence>
<comment type="caution">
    <text evidence="2">The sequence shown here is derived from an EMBL/GenBank/DDBJ whole genome shotgun (WGS) entry which is preliminary data.</text>
</comment>
<dbReference type="AlphaFoldDB" id="A0AAW1V401"/>
<dbReference type="EMBL" id="JARQZJ010000121">
    <property type="protein sequence ID" value="KAK9888103.1"/>
    <property type="molecule type" value="Genomic_DNA"/>
</dbReference>
<sequence>MKTLQSLVLMLFFKRKHVVHPLTLPMFNLYQSINKKDQDDKEPNVIGHERFYQERTSRSSLRKKKRPPRRAQSAAEFSAQTLNAASRRAAFKTRSHSSEIKVWTVMVLFSKRSSATQKHEYSALKTEGGNEKYRLEKQVRSGAFLACKQYLANNNRYELSNQLCDIGSRVDRHWFTVHDNILGADRLLILLPLPSTCPILLNENNKETLIELFRGIQHPYIHPILDIEFWEAGVSLITPLNLDGSLRDLIYGSPWDEEYSQKYAGKGKVYL</sequence>
<feature type="region of interest" description="Disordered" evidence="1">
    <location>
        <begin position="38"/>
        <end position="77"/>
    </location>
</feature>
<protein>
    <recommendedName>
        <fullName evidence="4">Protein kinase domain-containing protein</fullName>
    </recommendedName>
</protein>
<evidence type="ECO:0000313" key="2">
    <source>
        <dbReference type="EMBL" id="KAK9888103.1"/>
    </source>
</evidence>
<accession>A0AAW1V401</accession>
<feature type="compositionally biased region" description="Basic and acidic residues" evidence="1">
    <location>
        <begin position="38"/>
        <end position="57"/>
    </location>
</feature>
<reference evidence="2 3" key="1">
    <citation type="submission" date="2023-03" db="EMBL/GenBank/DDBJ databases">
        <title>Genome insight into feeding habits of ladybird beetles.</title>
        <authorList>
            <person name="Li H.-S."/>
            <person name="Huang Y.-H."/>
            <person name="Pang H."/>
        </authorList>
    </citation>
    <scope>NUCLEOTIDE SEQUENCE [LARGE SCALE GENOMIC DNA]</scope>
    <source>
        <strain evidence="2">SYSU_2023b</strain>
        <tissue evidence="2">Whole body</tissue>
    </source>
</reference>
<proteinExistence type="predicted"/>
<organism evidence="2 3">
    <name type="scientific">Henosepilachna vigintioctopunctata</name>
    <dbReference type="NCBI Taxonomy" id="420089"/>
    <lineage>
        <taxon>Eukaryota</taxon>
        <taxon>Metazoa</taxon>
        <taxon>Ecdysozoa</taxon>
        <taxon>Arthropoda</taxon>
        <taxon>Hexapoda</taxon>
        <taxon>Insecta</taxon>
        <taxon>Pterygota</taxon>
        <taxon>Neoptera</taxon>
        <taxon>Endopterygota</taxon>
        <taxon>Coleoptera</taxon>
        <taxon>Polyphaga</taxon>
        <taxon>Cucujiformia</taxon>
        <taxon>Coccinelloidea</taxon>
        <taxon>Coccinellidae</taxon>
        <taxon>Epilachninae</taxon>
        <taxon>Epilachnini</taxon>
        <taxon>Henosepilachna</taxon>
    </lineage>
</organism>
<feature type="compositionally biased region" description="Basic residues" evidence="1">
    <location>
        <begin position="60"/>
        <end position="69"/>
    </location>
</feature>
<keyword evidence="3" id="KW-1185">Reference proteome</keyword>